<gene>
    <name evidence="1" type="ORF">HMPREF9087_2196</name>
</gene>
<dbReference type="InterPro" id="IPR007530">
    <property type="entry name" value="Aminoglycoside_adenylylTfrase"/>
</dbReference>
<dbReference type="SUPFAM" id="SSF81301">
    <property type="entry name" value="Nucleotidyltransferase"/>
    <property type="match status" value="1"/>
</dbReference>
<keyword evidence="1" id="KW-0548">Nucleotidyltransferase</keyword>
<comment type="caution">
    <text evidence="1">The sequence shown here is derived from an EMBL/GenBank/DDBJ whole genome shotgun (WGS) entry which is preliminary data.</text>
</comment>
<dbReference type="AlphaFoldDB" id="F0ELA4"/>
<dbReference type="EMBL" id="AEWT01000018">
    <property type="protein sequence ID" value="EGC69204.1"/>
    <property type="molecule type" value="Genomic_DNA"/>
</dbReference>
<sequence>MSWKKRNYANIYKKSLGVQKRNEIEVEKVREEAELRQLILSVGKRVGARAIGLSGSRTDPQAPKDILQDFDVVFVMEDIQPLVNDSSWLEAFGSIMIRQTPEASTIYPPSLGGCFTYLMHFLDGVRIDLMLCPLALVDRLAKEPGLQPLLDPDQLLSFANQANHSHYWIKRPTQAAFREHCNEFWWVSTYVVKGLLRKQLIYAADHLYTICWQELLWIEDLFVAHAQQFQVSTGKNHKYLQSFLTEKEWRELTSLLDFSTITACGQSLLKMQKRFDKQAKKISEKFGLAYDWQEAENVQTYTKYWSEKNWQMRPENQK</sequence>
<dbReference type="GO" id="GO:0016779">
    <property type="term" value="F:nucleotidyltransferase activity"/>
    <property type="evidence" value="ECO:0007669"/>
    <property type="project" value="UniProtKB-KW"/>
</dbReference>
<evidence type="ECO:0000313" key="1">
    <source>
        <dbReference type="EMBL" id="EGC69204.1"/>
    </source>
</evidence>
<dbReference type="Proteomes" id="UP000004835">
    <property type="component" value="Unassembled WGS sequence"/>
</dbReference>
<name>F0ELA4_ENTCA</name>
<reference evidence="1 2" key="1">
    <citation type="submission" date="2011-01" db="EMBL/GenBank/DDBJ databases">
        <authorList>
            <person name="Muzny D."/>
            <person name="Qin X."/>
            <person name="Deng J."/>
            <person name="Jiang H."/>
            <person name="Liu Y."/>
            <person name="Qu J."/>
            <person name="Song X.-Z."/>
            <person name="Zhang L."/>
            <person name="Thornton R."/>
            <person name="Coyle M."/>
            <person name="Francisco L."/>
            <person name="Jackson L."/>
            <person name="Javaid M."/>
            <person name="Korchina V."/>
            <person name="Kovar C."/>
            <person name="Mata R."/>
            <person name="Mathew T."/>
            <person name="Ngo R."/>
            <person name="Nguyen L."/>
            <person name="Nguyen N."/>
            <person name="Okwuonu G."/>
            <person name="Ongeri F."/>
            <person name="Pham C."/>
            <person name="Simmons D."/>
            <person name="Wilczek-Boney K."/>
            <person name="Hale W."/>
            <person name="Jakkamsetti A."/>
            <person name="Pham P."/>
            <person name="Ruth R."/>
            <person name="San Lucas F."/>
            <person name="Warren J."/>
            <person name="Zhang J."/>
            <person name="Zhao Z."/>
            <person name="Zhou C."/>
            <person name="Zhu D."/>
            <person name="Lee S."/>
            <person name="Bess C."/>
            <person name="Blankenburg K."/>
            <person name="Forbes L."/>
            <person name="Fu Q."/>
            <person name="Gubbala S."/>
            <person name="Hirani K."/>
            <person name="Jayaseelan J.C."/>
            <person name="Lara F."/>
            <person name="Munidasa M."/>
            <person name="Palculict T."/>
            <person name="Patil S."/>
            <person name="Pu L.-L."/>
            <person name="Saada N."/>
            <person name="Tang L."/>
            <person name="Weissenberger G."/>
            <person name="Zhu Y."/>
            <person name="Hemphill L."/>
            <person name="Shang Y."/>
            <person name="Youmans B."/>
            <person name="Ayvaz T."/>
            <person name="Ross M."/>
            <person name="Santibanez J."/>
            <person name="Aqrawi P."/>
            <person name="Gross S."/>
            <person name="Joshi V."/>
            <person name="Fowler G."/>
            <person name="Nazareth L."/>
            <person name="Reid J."/>
            <person name="Worley K."/>
            <person name="Petrosino J."/>
            <person name="Highlander S."/>
            <person name="Gibbs R."/>
        </authorList>
    </citation>
    <scope>NUCLEOTIDE SEQUENCE [LARGE SCALE GENOMIC DNA]</scope>
    <source>
        <strain evidence="1 2">ATCC 12755</strain>
    </source>
</reference>
<dbReference type="Gene3D" id="3.30.460.10">
    <property type="entry name" value="Beta Polymerase, domain 2"/>
    <property type="match status" value="1"/>
</dbReference>
<proteinExistence type="predicted"/>
<dbReference type="InterPro" id="IPR043519">
    <property type="entry name" value="NT_sf"/>
</dbReference>
<dbReference type="HOGENOM" id="CLU_076578_1_0_9"/>
<organism evidence="1 2">
    <name type="scientific">Enterococcus casseliflavus ATCC 12755</name>
    <dbReference type="NCBI Taxonomy" id="888066"/>
    <lineage>
        <taxon>Bacteria</taxon>
        <taxon>Bacillati</taxon>
        <taxon>Bacillota</taxon>
        <taxon>Bacilli</taxon>
        <taxon>Lactobacillales</taxon>
        <taxon>Enterococcaceae</taxon>
        <taxon>Enterococcus</taxon>
    </lineage>
</organism>
<dbReference type="Pfam" id="PF04439">
    <property type="entry name" value="Adenyl_transf"/>
    <property type="match status" value="1"/>
</dbReference>
<accession>F0ELA4</accession>
<protein>
    <submittedName>
        <fullName evidence="1">Streptomycin adenylyltransferase</fullName>
    </submittedName>
</protein>
<evidence type="ECO:0000313" key="2">
    <source>
        <dbReference type="Proteomes" id="UP000004835"/>
    </source>
</evidence>
<keyword evidence="1" id="KW-0808">Transferase</keyword>
<dbReference type="SUPFAM" id="SSF81631">
    <property type="entry name" value="PAP/OAS1 substrate-binding domain"/>
    <property type="match status" value="1"/>
</dbReference>